<dbReference type="Proteomes" id="UP001652542">
    <property type="component" value="Unassembled WGS sequence"/>
</dbReference>
<evidence type="ECO:0000256" key="3">
    <source>
        <dbReference type="ARBA" id="ARBA00023125"/>
    </source>
</evidence>
<keyword evidence="3 5" id="KW-0238">DNA-binding</keyword>
<dbReference type="RefSeq" id="WP_263733355.1">
    <property type="nucleotide sequence ID" value="NZ_JAOWKY010000001.1"/>
</dbReference>
<dbReference type="SUPFAM" id="SSF48498">
    <property type="entry name" value="Tetracyclin repressor-like, C-terminal domain"/>
    <property type="match status" value="1"/>
</dbReference>
<evidence type="ECO:0000256" key="1">
    <source>
        <dbReference type="ARBA" id="ARBA00022491"/>
    </source>
</evidence>
<protein>
    <submittedName>
        <fullName evidence="8">TetR family transcriptional regulator</fullName>
    </submittedName>
</protein>
<evidence type="ECO:0000313" key="8">
    <source>
        <dbReference type="EMBL" id="MCV2867717.1"/>
    </source>
</evidence>
<dbReference type="InterPro" id="IPR036271">
    <property type="entry name" value="Tet_transcr_reg_TetR-rel_C_sf"/>
</dbReference>
<dbReference type="SUPFAM" id="SSF46689">
    <property type="entry name" value="Homeodomain-like"/>
    <property type="match status" value="1"/>
</dbReference>
<evidence type="ECO:0000256" key="2">
    <source>
        <dbReference type="ARBA" id="ARBA00023015"/>
    </source>
</evidence>
<feature type="compositionally biased region" description="Basic and acidic residues" evidence="6">
    <location>
        <begin position="1"/>
        <end position="10"/>
    </location>
</feature>
<dbReference type="PANTHER" id="PTHR30055">
    <property type="entry name" value="HTH-TYPE TRANSCRIPTIONAL REGULATOR RUTR"/>
    <property type="match status" value="1"/>
</dbReference>
<evidence type="ECO:0000313" key="9">
    <source>
        <dbReference type="Proteomes" id="UP001652542"/>
    </source>
</evidence>
<dbReference type="Gene3D" id="1.10.357.10">
    <property type="entry name" value="Tetracycline Repressor, domain 2"/>
    <property type="match status" value="1"/>
</dbReference>
<organism evidence="8 9">
    <name type="scientific">Albidovulum marisflavi</name>
    <dbReference type="NCBI Taxonomy" id="2984159"/>
    <lineage>
        <taxon>Bacteria</taxon>
        <taxon>Pseudomonadati</taxon>
        <taxon>Pseudomonadota</taxon>
        <taxon>Alphaproteobacteria</taxon>
        <taxon>Rhodobacterales</taxon>
        <taxon>Paracoccaceae</taxon>
        <taxon>Albidovulum</taxon>
    </lineage>
</organism>
<dbReference type="PANTHER" id="PTHR30055:SF234">
    <property type="entry name" value="HTH-TYPE TRANSCRIPTIONAL REGULATOR BETI"/>
    <property type="match status" value="1"/>
</dbReference>
<evidence type="ECO:0000256" key="5">
    <source>
        <dbReference type="PROSITE-ProRule" id="PRU00335"/>
    </source>
</evidence>
<keyword evidence="9" id="KW-1185">Reference proteome</keyword>
<dbReference type="EMBL" id="JAOWKY010000001">
    <property type="protein sequence ID" value="MCV2867717.1"/>
    <property type="molecule type" value="Genomic_DNA"/>
</dbReference>
<keyword evidence="4" id="KW-0804">Transcription</keyword>
<name>A0ABT2Z9C1_9RHOB</name>
<dbReference type="PRINTS" id="PR00455">
    <property type="entry name" value="HTHTETR"/>
</dbReference>
<dbReference type="InterPro" id="IPR009057">
    <property type="entry name" value="Homeodomain-like_sf"/>
</dbReference>
<keyword evidence="2" id="KW-0805">Transcription regulation</keyword>
<feature type="domain" description="HTH tetR-type" evidence="7">
    <location>
        <begin position="21"/>
        <end position="81"/>
    </location>
</feature>
<gene>
    <name evidence="8" type="ORF">OEW28_03650</name>
</gene>
<proteinExistence type="predicted"/>
<accession>A0ABT2Z9C1</accession>
<keyword evidence="1" id="KW-0678">Repressor</keyword>
<dbReference type="PROSITE" id="PS01081">
    <property type="entry name" value="HTH_TETR_1"/>
    <property type="match status" value="1"/>
</dbReference>
<comment type="caution">
    <text evidence="8">The sequence shown here is derived from an EMBL/GenBank/DDBJ whole genome shotgun (WGS) entry which is preliminary data.</text>
</comment>
<evidence type="ECO:0000256" key="6">
    <source>
        <dbReference type="SAM" id="MobiDB-lite"/>
    </source>
</evidence>
<dbReference type="InterPro" id="IPR023772">
    <property type="entry name" value="DNA-bd_HTH_TetR-type_CS"/>
</dbReference>
<dbReference type="Pfam" id="PF00440">
    <property type="entry name" value="TetR_N"/>
    <property type="match status" value="1"/>
</dbReference>
<dbReference type="Pfam" id="PF13977">
    <property type="entry name" value="TetR_C_6"/>
    <property type="match status" value="1"/>
</dbReference>
<feature type="DNA-binding region" description="H-T-H motif" evidence="5">
    <location>
        <begin position="44"/>
        <end position="63"/>
    </location>
</feature>
<dbReference type="InterPro" id="IPR050109">
    <property type="entry name" value="HTH-type_TetR-like_transc_reg"/>
</dbReference>
<dbReference type="InterPro" id="IPR039538">
    <property type="entry name" value="BetI_C"/>
</dbReference>
<evidence type="ECO:0000259" key="7">
    <source>
        <dbReference type="PROSITE" id="PS50977"/>
    </source>
</evidence>
<feature type="region of interest" description="Disordered" evidence="6">
    <location>
        <begin position="1"/>
        <end position="22"/>
    </location>
</feature>
<dbReference type="InterPro" id="IPR001647">
    <property type="entry name" value="HTH_TetR"/>
</dbReference>
<evidence type="ECO:0000256" key="4">
    <source>
        <dbReference type="ARBA" id="ARBA00023163"/>
    </source>
</evidence>
<sequence length="223" mass="24697">MNEVAAKSKGDSAQPRKLSRAARRQQLIEATIETIAERGYARTTLTDVANRAGLSHGLVNFHFETKEKLLTETLVFLSEEYRANWVAALAAAPDTPAQQLDALIRADFNPEICTSARLAAWCAYWGEAQCRPLYQEHCGSNDAEYFRAMLGICERLASEGRYGYNPTLAARVLRVTLEGVWLDMMTMNTPYSRAEALTTVYACAAAFFPHHFTLDGPKPAEGA</sequence>
<dbReference type="PROSITE" id="PS50977">
    <property type="entry name" value="HTH_TETR_2"/>
    <property type="match status" value="1"/>
</dbReference>
<reference evidence="8 9" key="1">
    <citation type="submission" date="2022-10" db="EMBL/GenBank/DDBJ databases">
        <title>Defluviimonas sp. nov., isolated from ocean surface water.</title>
        <authorList>
            <person name="He W."/>
            <person name="Wang L."/>
            <person name="Zhang D.-F."/>
        </authorList>
    </citation>
    <scope>NUCLEOTIDE SEQUENCE [LARGE SCALE GENOMIC DNA]</scope>
    <source>
        <strain evidence="8 9">WL0002</strain>
    </source>
</reference>